<feature type="compositionally biased region" description="Acidic residues" evidence="2">
    <location>
        <begin position="12"/>
        <end position="21"/>
    </location>
</feature>
<name>A0A9N7UC00_PLEPL</name>
<feature type="compositionally biased region" description="Polar residues" evidence="2">
    <location>
        <begin position="291"/>
        <end position="300"/>
    </location>
</feature>
<keyword evidence="4" id="KW-1185">Reference proteome</keyword>
<dbReference type="AlphaFoldDB" id="A0A9N7UC00"/>
<evidence type="ECO:0000256" key="2">
    <source>
        <dbReference type="SAM" id="MobiDB-lite"/>
    </source>
</evidence>
<feature type="compositionally biased region" description="Acidic residues" evidence="2">
    <location>
        <begin position="167"/>
        <end position="178"/>
    </location>
</feature>
<evidence type="ECO:0000313" key="4">
    <source>
        <dbReference type="Proteomes" id="UP001153269"/>
    </source>
</evidence>
<sequence length="424" mass="47703">MNQRDQESLLYPDEEHEEEESAESKLEESAEESVQNAAEENENEAEQRAQSAMSVKSNVSAKSKTSGTSEAPPKDDGEHLEEEEEAEEDVGDEERVPSVMSAKSNTSARSTRSKASEPKDEETSEHSEIEAQQNAEEEQINKADEEEEAADTVERAPTSGESKDCEDMSEVNTEDVDEPPSHMLRQGPRNLEVLQQLLKTVARSLKKLRRQKRERQAQCQSGQHSHAFLQDQVVQNVLLEIQLMKKRKLKNEQQAACQPNPTGHMFLKGPAKSVDISKKDDHHSVDDEFNRTSSSGVDVNSGSTGSGKSSDGANARKVQEVCEGEADTCPQSTPEGDVEEMYEEKQRKKIQNQMRQLEIMIVQENYLKHHPPQARVRAMIAVAKKFQRKLKLIVERTPVLGVLPSRKEKSQPRRFLKTLILFGF</sequence>
<keyword evidence="1" id="KW-0175">Coiled coil</keyword>
<feature type="compositionally biased region" description="Basic and acidic residues" evidence="2">
    <location>
        <begin position="275"/>
        <end position="290"/>
    </location>
</feature>
<accession>A0A9N7UC00</accession>
<evidence type="ECO:0000313" key="3">
    <source>
        <dbReference type="EMBL" id="CAB1427469.1"/>
    </source>
</evidence>
<protein>
    <submittedName>
        <fullName evidence="3">Uncharacterized protein</fullName>
    </submittedName>
</protein>
<organism evidence="3 4">
    <name type="scientific">Pleuronectes platessa</name>
    <name type="common">European plaice</name>
    <dbReference type="NCBI Taxonomy" id="8262"/>
    <lineage>
        <taxon>Eukaryota</taxon>
        <taxon>Metazoa</taxon>
        <taxon>Chordata</taxon>
        <taxon>Craniata</taxon>
        <taxon>Vertebrata</taxon>
        <taxon>Euteleostomi</taxon>
        <taxon>Actinopterygii</taxon>
        <taxon>Neopterygii</taxon>
        <taxon>Teleostei</taxon>
        <taxon>Neoteleostei</taxon>
        <taxon>Acanthomorphata</taxon>
        <taxon>Carangaria</taxon>
        <taxon>Pleuronectiformes</taxon>
        <taxon>Pleuronectoidei</taxon>
        <taxon>Pleuronectidae</taxon>
        <taxon>Pleuronectes</taxon>
    </lineage>
</organism>
<evidence type="ECO:0000256" key="1">
    <source>
        <dbReference type="SAM" id="Coils"/>
    </source>
</evidence>
<feature type="region of interest" description="Disordered" evidence="2">
    <location>
        <begin position="1"/>
        <end position="190"/>
    </location>
</feature>
<feature type="compositionally biased region" description="Polar residues" evidence="2">
    <location>
        <begin position="53"/>
        <end position="69"/>
    </location>
</feature>
<feature type="coiled-coil region" evidence="1">
    <location>
        <begin position="191"/>
        <end position="218"/>
    </location>
</feature>
<comment type="caution">
    <text evidence="3">The sequence shown here is derived from an EMBL/GenBank/DDBJ whole genome shotgun (WGS) entry which is preliminary data.</text>
</comment>
<feature type="compositionally biased region" description="Polar residues" evidence="2">
    <location>
        <begin position="101"/>
        <end position="110"/>
    </location>
</feature>
<feature type="compositionally biased region" description="Acidic residues" evidence="2">
    <location>
        <begin position="78"/>
        <end position="92"/>
    </location>
</feature>
<gene>
    <name evidence="3" type="ORF">PLEPLA_LOCUS15409</name>
</gene>
<reference evidence="3" key="1">
    <citation type="submission" date="2020-03" db="EMBL/GenBank/DDBJ databases">
        <authorList>
            <person name="Weist P."/>
        </authorList>
    </citation>
    <scope>NUCLEOTIDE SEQUENCE</scope>
</reference>
<dbReference type="EMBL" id="CADEAL010000970">
    <property type="protein sequence ID" value="CAB1427469.1"/>
    <property type="molecule type" value="Genomic_DNA"/>
</dbReference>
<feature type="region of interest" description="Disordered" evidence="2">
    <location>
        <begin position="274"/>
        <end position="338"/>
    </location>
</feature>
<proteinExistence type="predicted"/>
<feature type="compositionally biased region" description="Low complexity" evidence="2">
    <location>
        <begin position="301"/>
        <end position="312"/>
    </location>
</feature>
<dbReference type="Proteomes" id="UP001153269">
    <property type="component" value="Unassembled WGS sequence"/>
</dbReference>